<dbReference type="InterPro" id="IPR013785">
    <property type="entry name" value="Aldolase_TIM"/>
</dbReference>
<keyword evidence="9 11" id="KW-0560">Oxidoreductase</keyword>
<dbReference type="Pfam" id="PF01180">
    <property type="entry name" value="DHO_dh"/>
    <property type="match status" value="1"/>
</dbReference>
<organism evidence="13 14">
    <name type="scientific">Mailhella massiliensis</name>
    <dbReference type="NCBI Taxonomy" id="1903261"/>
    <lineage>
        <taxon>Bacteria</taxon>
        <taxon>Pseudomonadati</taxon>
        <taxon>Thermodesulfobacteriota</taxon>
        <taxon>Desulfovibrionia</taxon>
        <taxon>Desulfovibrionales</taxon>
        <taxon>Desulfovibrionaceae</taxon>
        <taxon>Mailhella</taxon>
    </lineage>
</organism>
<comment type="pathway">
    <text evidence="2 11">Pyrimidine metabolism; UMP biosynthesis via de novo pathway.</text>
</comment>
<feature type="binding site" evidence="11">
    <location>
        <position position="100"/>
    </location>
    <ligand>
        <name>FMN</name>
        <dbReference type="ChEBI" id="CHEBI:58210"/>
    </ligand>
</feature>
<dbReference type="HAMAP" id="MF_00224">
    <property type="entry name" value="DHO_dh_type1"/>
    <property type="match status" value="1"/>
</dbReference>
<evidence type="ECO:0000256" key="10">
    <source>
        <dbReference type="ARBA" id="ARBA00023027"/>
    </source>
</evidence>
<dbReference type="EMBL" id="DYZA01000044">
    <property type="protein sequence ID" value="HJD96490.1"/>
    <property type="molecule type" value="Genomic_DNA"/>
</dbReference>
<dbReference type="PIRSF" id="PIRSF000164">
    <property type="entry name" value="DHO_oxidase"/>
    <property type="match status" value="1"/>
</dbReference>
<comment type="subunit">
    <text evidence="4">Heterotetramer of 2 PyrK and 2 PyrD type B subunits.</text>
</comment>
<proteinExistence type="inferred from homology"/>
<protein>
    <recommendedName>
        <fullName evidence="11">Dihydroorotate dehydrogenase</fullName>
        <shortName evidence="11">DHOD</shortName>
        <shortName evidence="11">DHODase</shortName>
        <shortName evidence="11">DHOdehase</shortName>
        <ecNumber evidence="11">1.3.-.-</ecNumber>
    </recommendedName>
</protein>
<dbReference type="PANTHER" id="PTHR48109:SF1">
    <property type="entry name" value="DIHYDROOROTATE DEHYDROGENASE (FUMARATE)"/>
    <property type="match status" value="1"/>
</dbReference>
<name>A0A921AV66_9BACT</name>
<dbReference type="PROSITE" id="PS00912">
    <property type="entry name" value="DHODEHASE_2"/>
    <property type="match status" value="1"/>
</dbReference>
<feature type="binding site" evidence="11">
    <location>
        <position position="167"/>
    </location>
    <ligand>
        <name>FMN</name>
        <dbReference type="ChEBI" id="CHEBI:58210"/>
    </ligand>
</feature>
<dbReference type="PANTHER" id="PTHR48109">
    <property type="entry name" value="DIHYDROOROTATE DEHYDROGENASE (QUINONE), MITOCHONDRIAL-RELATED"/>
    <property type="match status" value="1"/>
</dbReference>
<dbReference type="GO" id="GO:0006207">
    <property type="term" value="P:'de novo' pyrimidine nucleobase biosynthetic process"/>
    <property type="evidence" value="ECO:0007669"/>
    <property type="project" value="InterPro"/>
</dbReference>
<evidence type="ECO:0000256" key="4">
    <source>
        <dbReference type="ARBA" id="ARBA00011669"/>
    </source>
</evidence>
<dbReference type="InterPro" id="IPR001295">
    <property type="entry name" value="Dihydroorotate_DH_CS"/>
</dbReference>
<dbReference type="EC" id="1.3.-.-" evidence="11"/>
<feature type="domain" description="Dihydroorotate dehydrogenase catalytic" evidence="12">
    <location>
        <begin position="12"/>
        <end position="286"/>
    </location>
</feature>
<dbReference type="GO" id="GO:0005737">
    <property type="term" value="C:cytoplasm"/>
    <property type="evidence" value="ECO:0007669"/>
    <property type="project" value="UniProtKB-SubCell"/>
</dbReference>
<comment type="similarity">
    <text evidence="3 11">Belongs to the dihydroorotate dehydrogenase family. Type 1 subfamily.</text>
</comment>
<evidence type="ECO:0000256" key="6">
    <source>
        <dbReference type="ARBA" id="ARBA00022630"/>
    </source>
</evidence>
<comment type="cofactor">
    <cofactor evidence="11">
        <name>FMN</name>
        <dbReference type="ChEBI" id="CHEBI:58210"/>
    </cofactor>
    <text evidence="11">Binds 1 FMN per subunit.</text>
</comment>
<keyword evidence="10" id="KW-0520">NAD</keyword>
<evidence type="ECO:0000256" key="7">
    <source>
        <dbReference type="ARBA" id="ARBA00022643"/>
    </source>
</evidence>
<evidence type="ECO:0000256" key="3">
    <source>
        <dbReference type="ARBA" id="ARBA00008008"/>
    </source>
</evidence>
<feature type="binding site" evidence="11">
    <location>
        <position position="22"/>
    </location>
    <ligand>
        <name>FMN</name>
        <dbReference type="ChEBI" id="CHEBI:58210"/>
    </ligand>
</feature>
<dbReference type="Proteomes" id="UP000698963">
    <property type="component" value="Unassembled WGS sequence"/>
</dbReference>
<evidence type="ECO:0000313" key="13">
    <source>
        <dbReference type="EMBL" id="HJD96490.1"/>
    </source>
</evidence>
<accession>A0A921AV66</accession>
<evidence type="ECO:0000256" key="5">
    <source>
        <dbReference type="ARBA" id="ARBA00022490"/>
    </source>
</evidence>
<dbReference type="NCBIfam" id="NF005574">
    <property type="entry name" value="PRK07259.1"/>
    <property type="match status" value="1"/>
</dbReference>
<comment type="caution">
    <text evidence="11">Lacks conserved residue(s) required for the propagation of feature annotation.</text>
</comment>
<feature type="binding site" evidence="11">
    <location>
        <position position="219"/>
    </location>
    <ligand>
        <name>FMN</name>
        <dbReference type="ChEBI" id="CHEBI:58210"/>
    </ligand>
</feature>
<sequence>MDFRVSLAEGRLDLKNPVLSASGTFGSGLEYRPYGDITQLGGIITNGLTLRPCAGAPMPRVAETPSGMLNAVGTQNDGAAHFVSAVLPELPWQDVPIIPNLNASNVDEFAELASILASERGVAALEVNLSCRNDHRGGQRFCQNPVTAARAVNSVKRAAGNKPVIAKLSPQIMDIVEVARAVEAAGADIISCIGTIQGMAVDITTRRPMLGNVVGGLSGPAVKPVALHCVWQIAKVVQVPIIGVGGIRSARDVLEFLLVGAHAVAVGTANFSDPGTIFRIIRELPALCEEMGIEDLESFRGSLDA</sequence>
<dbReference type="GO" id="GO:0004152">
    <property type="term" value="F:dihydroorotate dehydrogenase activity"/>
    <property type="evidence" value="ECO:0007669"/>
    <property type="project" value="UniProtKB-UniRule"/>
</dbReference>
<dbReference type="InterPro" id="IPR050074">
    <property type="entry name" value="DHO_dehydrogenase"/>
</dbReference>
<comment type="caution">
    <text evidence="13">The sequence shown here is derived from an EMBL/GenBank/DDBJ whole genome shotgun (WGS) entry which is preliminary data.</text>
</comment>
<evidence type="ECO:0000256" key="11">
    <source>
        <dbReference type="HAMAP-Rule" id="MF_00224"/>
    </source>
</evidence>
<gene>
    <name evidence="11" type="primary">pyrD</name>
    <name evidence="13" type="ORF">K8W16_02435</name>
</gene>
<keyword evidence="7 11" id="KW-0288">FMN</keyword>
<evidence type="ECO:0000256" key="2">
    <source>
        <dbReference type="ARBA" id="ARBA00004725"/>
    </source>
</evidence>
<feature type="binding site" evidence="11">
    <location>
        <position position="128"/>
    </location>
    <ligand>
        <name>substrate</name>
    </ligand>
</feature>
<dbReference type="InterPro" id="IPR024920">
    <property type="entry name" value="Dihydroorotate_DH_1"/>
</dbReference>
<evidence type="ECO:0000259" key="12">
    <source>
        <dbReference type="Pfam" id="PF01180"/>
    </source>
</evidence>
<feature type="binding site" evidence="11">
    <location>
        <position position="193"/>
    </location>
    <ligand>
        <name>FMN</name>
        <dbReference type="ChEBI" id="CHEBI:58210"/>
    </ligand>
</feature>
<comment type="catalytic activity">
    <reaction evidence="11">
        <text>(S)-dihydroorotate + A = orotate + AH2</text>
        <dbReference type="Rhea" id="RHEA:18073"/>
        <dbReference type="ChEBI" id="CHEBI:13193"/>
        <dbReference type="ChEBI" id="CHEBI:17499"/>
        <dbReference type="ChEBI" id="CHEBI:30839"/>
        <dbReference type="ChEBI" id="CHEBI:30864"/>
    </reaction>
</comment>
<comment type="subcellular location">
    <subcellularLocation>
        <location evidence="1 11">Cytoplasm</location>
    </subcellularLocation>
</comment>
<reference evidence="13" key="2">
    <citation type="submission" date="2021-09" db="EMBL/GenBank/DDBJ databases">
        <authorList>
            <person name="Gilroy R."/>
        </authorList>
    </citation>
    <scope>NUCLEOTIDE SEQUENCE</scope>
    <source>
        <strain evidence="13">ChiGjej2B2-19336</strain>
    </source>
</reference>
<feature type="binding site" evidence="11">
    <location>
        <begin position="245"/>
        <end position="246"/>
    </location>
    <ligand>
        <name>FMN</name>
        <dbReference type="ChEBI" id="CHEBI:58210"/>
    </ligand>
</feature>
<dbReference type="RefSeq" id="WP_304120845.1">
    <property type="nucleotide sequence ID" value="NZ_DYZA01000044.1"/>
</dbReference>
<keyword evidence="8 11" id="KW-0665">Pyrimidine biosynthesis</keyword>
<evidence type="ECO:0000256" key="9">
    <source>
        <dbReference type="ARBA" id="ARBA00023002"/>
    </source>
</evidence>
<dbReference type="InterPro" id="IPR033888">
    <property type="entry name" value="DHOD_1B"/>
</dbReference>
<dbReference type="GO" id="GO:0044205">
    <property type="term" value="P:'de novo' UMP biosynthetic process"/>
    <property type="evidence" value="ECO:0007669"/>
    <property type="project" value="UniProtKB-UniRule"/>
</dbReference>
<dbReference type="SUPFAM" id="SSF51395">
    <property type="entry name" value="FMN-linked oxidoreductases"/>
    <property type="match status" value="1"/>
</dbReference>
<evidence type="ECO:0000256" key="1">
    <source>
        <dbReference type="ARBA" id="ARBA00004496"/>
    </source>
</evidence>
<dbReference type="CDD" id="cd04740">
    <property type="entry name" value="DHOD_1B_like"/>
    <property type="match status" value="1"/>
</dbReference>
<dbReference type="InterPro" id="IPR005720">
    <property type="entry name" value="Dihydroorotate_DH_cat"/>
</dbReference>
<comment type="function">
    <text evidence="11">Catalyzes the conversion of dihydroorotate to orotate.</text>
</comment>
<keyword evidence="6 11" id="KW-0285">Flavoprotein</keyword>
<feature type="binding site" evidence="11">
    <location>
        <position position="128"/>
    </location>
    <ligand>
        <name>FMN</name>
        <dbReference type="ChEBI" id="CHEBI:58210"/>
    </ligand>
</feature>
<evidence type="ECO:0000313" key="14">
    <source>
        <dbReference type="Proteomes" id="UP000698963"/>
    </source>
</evidence>
<dbReference type="InterPro" id="IPR049622">
    <property type="entry name" value="Dihydroorotate_DH_I"/>
</dbReference>
<feature type="binding site" evidence="11">
    <location>
        <begin position="267"/>
        <end position="268"/>
    </location>
    <ligand>
        <name>FMN</name>
        <dbReference type="ChEBI" id="CHEBI:58210"/>
    </ligand>
</feature>
<keyword evidence="5 11" id="KW-0963">Cytoplasm</keyword>
<reference evidence="13" key="1">
    <citation type="journal article" date="2021" name="PeerJ">
        <title>Extensive microbial diversity within the chicken gut microbiome revealed by metagenomics and culture.</title>
        <authorList>
            <person name="Gilroy R."/>
            <person name="Ravi A."/>
            <person name="Getino M."/>
            <person name="Pursley I."/>
            <person name="Horton D.L."/>
            <person name="Alikhan N.F."/>
            <person name="Baker D."/>
            <person name="Gharbi K."/>
            <person name="Hall N."/>
            <person name="Watson M."/>
            <person name="Adriaenssens E.M."/>
            <person name="Foster-Nyarko E."/>
            <person name="Jarju S."/>
            <person name="Secka A."/>
            <person name="Antonio M."/>
            <person name="Oren A."/>
            <person name="Chaudhuri R.R."/>
            <person name="La Ragione R."/>
            <person name="Hildebrand F."/>
            <person name="Pallen M.J."/>
        </authorList>
    </citation>
    <scope>NUCLEOTIDE SEQUENCE</scope>
    <source>
        <strain evidence="13">ChiGjej2B2-19336</strain>
    </source>
</reference>
<feature type="active site" description="Nucleophile" evidence="11">
    <location>
        <position position="131"/>
    </location>
</feature>
<dbReference type="AlphaFoldDB" id="A0A921AV66"/>
<dbReference type="Gene3D" id="3.20.20.70">
    <property type="entry name" value="Aldolase class I"/>
    <property type="match status" value="1"/>
</dbReference>
<dbReference type="NCBIfam" id="TIGR01037">
    <property type="entry name" value="pyrD_sub1_fam"/>
    <property type="match status" value="1"/>
</dbReference>
<dbReference type="InterPro" id="IPR012135">
    <property type="entry name" value="Dihydroorotate_DH_1_2"/>
</dbReference>
<evidence type="ECO:0000256" key="8">
    <source>
        <dbReference type="ARBA" id="ARBA00022975"/>
    </source>
</evidence>